<dbReference type="InterPro" id="IPR050712">
    <property type="entry name" value="NAD(P)H-dep_reductase"/>
</dbReference>
<dbReference type="Gene3D" id="3.40.50.360">
    <property type="match status" value="1"/>
</dbReference>
<evidence type="ECO:0000313" key="3">
    <source>
        <dbReference type="EMBL" id="GGZ28212.1"/>
    </source>
</evidence>
<reference evidence="3" key="1">
    <citation type="journal article" date="2014" name="Int. J. Syst. Evol. Microbiol.">
        <title>Complete genome sequence of Corynebacterium casei LMG S-19264T (=DSM 44701T), isolated from a smear-ripened cheese.</title>
        <authorList>
            <consortium name="US DOE Joint Genome Institute (JGI-PGF)"/>
            <person name="Walter F."/>
            <person name="Albersmeier A."/>
            <person name="Kalinowski J."/>
            <person name="Ruckert C."/>
        </authorList>
    </citation>
    <scope>NUCLEOTIDE SEQUENCE</scope>
    <source>
        <strain evidence="3">JCM 4988</strain>
    </source>
</reference>
<name>A0A918UQH4_9ACTN</name>
<dbReference type="Proteomes" id="UP000630936">
    <property type="component" value="Unassembled WGS sequence"/>
</dbReference>
<dbReference type="InterPro" id="IPR029039">
    <property type="entry name" value="Flavoprotein-like_sf"/>
</dbReference>
<dbReference type="PANTHER" id="PTHR30543">
    <property type="entry name" value="CHROMATE REDUCTASE"/>
    <property type="match status" value="1"/>
</dbReference>
<dbReference type="AlphaFoldDB" id="A0A918UQH4"/>
<dbReference type="SUPFAM" id="SSF52218">
    <property type="entry name" value="Flavoproteins"/>
    <property type="match status" value="1"/>
</dbReference>
<organism evidence="3 4">
    <name type="scientific">Streptomyces inusitatus</name>
    <dbReference type="NCBI Taxonomy" id="68221"/>
    <lineage>
        <taxon>Bacteria</taxon>
        <taxon>Bacillati</taxon>
        <taxon>Actinomycetota</taxon>
        <taxon>Actinomycetes</taxon>
        <taxon>Kitasatosporales</taxon>
        <taxon>Streptomycetaceae</taxon>
        <taxon>Streptomyces</taxon>
    </lineage>
</organism>
<accession>A0A918UQH4</accession>
<evidence type="ECO:0000259" key="2">
    <source>
        <dbReference type="Pfam" id="PF03358"/>
    </source>
</evidence>
<keyword evidence="4" id="KW-1185">Reference proteome</keyword>
<dbReference type="EMBL" id="BMWG01000004">
    <property type="protein sequence ID" value="GGZ28212.1"/>
    <property type="molecule type" value="Genomic_DNA"/>
</dbReference>
<dbReference type="GO" id="GO:0016491">
    <property type="term" value="F:oxidoreductase activity"/>
    <property type="evidence" value="ECO:0007669"/>
    <property type="project" value="InterPro"/>
</dbReference>
<protein>
    <submittedName>
        <fullName evidence="3">FMN reductase</fullName>
    </submittedName>
</protein>
<sequence length="212" mass="23201">MNSSTRENPRHTQDGPAPDATAPLKLVVILSSNREGRFGPVIADWFLEHAELHRDFQVSVVDLGEEDLPTALTSNPPPSVAEYLGRTSPRLAAADAFVVITPEYNHSFPASIKSLIDWHFTEWRAKPVAFVSYGGLSGGLRAVEQLRLVFAELHAVAIRDTVSFHHAQDRFDGDGRPKDPAGSDAAAVSLLDQLAWWGHTLRDAKAARPYTG</sequence>
<dbReference type="InterPro" id="IPR005025">
    <property type="entry name" value="FMN_Rdtase-like_dom"/>
</dbReference>
<gene>
    <name evidence="3" type="ORF">GCM10010387_22040</name>
</gene>
<dbReference type="PANTHER" id="PTHR30543:SF21">
    <property type="entry name" value="NAD(P)H-DEPENDENT FMN REDUCTASE LOT6"/>
    <property type="match status" value="1"/>
</dbReference>
<dbReference type="GO" id="GO:0010181">
    <property type="term" value="F:FMN binding"/>
    <property type="evidence" value="ECO:0007669"/>
    <property type="project" value="TreeGrafter"/>
</dbReference>
<evidence type="ECO:0000313" key="4">
    <source>
        <dbReference type="Proteomes" id="UP000630936"/>
    </source>
</evidence>
<reference evidence="3" key="2">
    <citation type="submission" date="2020-09" db="EMBL/GenBank/DDBJ databases">
        <authorList>
            <person name="Sun Q."/>
            <person name="Ohkuma M."/>
        </authorList>
    </citation>
    <scope>NUCLEOTIDE SEQUENCE</scope>
    <source>
        <strain evidence="3">JCM 4988</strain>
    </source>
</reference>
<feature type="region of interest" description="Disordered" evidence="1">
    <location>
        <begin position="1"/>
        <end position="20"/>
    </location>
</feature>
<feature type="domain" description="NADPH-dependent FMN reductase-like" evidence="2">
    <location>
        <begin position="25"/>
        <end position="168"/>
    </location>
</feature>
<proteinExistence type="predicted"/>
<dbReference type="GO" id="GO:0005829">
    <property type="term" value="C:cytosol"/>
    <property type="evidence" value="ECO:0007669"/>
    <property type="project" value="TreeGrafter"/>
</dbReference>
<evidence type="ECO:0000256" key="1">
    <source>
        <dbReference type="SAM" id="MobiDB-lite"/>
    </source>
</evidence>
<dbReference type="RefSeq" id="WP_190122775.1">
    <property type="nucleotide sequence ID" value="NZ_BMWG01000004.1"/>
</dbReference>
<dbReference type="Pfam" id="PF03358">
    <property type="entry name" value="FMN_red"/>
    <property type="match status" value="1"/>
</dbReference>
<comment type="caution">
    <text evidence="3">The sequence shown here is derived from an EMBL/GenBank/DDBJ whole genome shotgun (WGS) entry which is preliminary data.</text>
</comment>